<dbReference type="Proteomes" id="UP000765509">
    <property type="component" value="Unassembled WGS sequence"/>
</dbReference>
<accession>A0A9Q3I9B9</accession>
<proteinExistence type="predicted"/>
<keyword evidence="2" id="KW-1185">Reference proteome</keyword>
<evidence type="ECO:0000313" key="2">
    <source>
        <dbReference type="Proteomes" id="UP000765509"/>
    </source>
</evidence>
<evidence type="ECO:0000313" key="1">
    <source>
        <dbReference type="EMBL" id="MBW0530559.1"/>
    </source>
</evidence>
<protein>
    <submittedName>
        <fullName evidence="1">Uncharacterized protein</fullName>
    </submittedName>
</protein>
<name>A0A9Q3I9B9_9BASI</name>
<dbReference type="EMBL" id="AVOT02036114">
    <property type="protein sequence ID" value="MBW0530559.1"/>
    <property type="molecule type" value="Genomic_DNA"/>
</dbReference>
<reference evidence="1" key="1">
    <citation type="submission" date="2021-03" db="EMBL/GenBank/DDBJ databases">
        <title>Draft genome sequence of rust myrtle Austropuccinia psidii MF-1, a brazilian biotype.</title>
        <authorList>
            <person name="Quecine M.C."/>
            <person name="Pachon D.M.R."/>
            <person name="Bonatelli M.L."/>
            <person name="Correr F.H."/>
            <person name="Franceschini L.M."/>
            <person name="Leite T.F."/>
            <person name="Margarido G.R.A."/>
            <person name="Almeida C.A."/>
            <person name="Ferrarezi J.A."/>
            <person name="Labate C.A."/>
        </authorList>
    </citation>
    <scope>NUCLEOTIDE SEQUENCE</scope>
    <source>
        <strain evidence="1">MF-1</strain>
    </source>
</reference>
<dbReference type="AlphaFoldDB" id="A0A9Q3I9B9"/>
<gene>
    <name evidence="1" type="ORF">O181_070274</name>
</gene>
<organism evidence="1 2">
    <name type="scientific">Austropuccinia psidii MF-1</name>
    <dbReference type="NCBI Taxonomy" id="1389203"/>
    <lineage>
        <taxon>Eukaryota</taxon>
        <taxon>Fungi</taxon>
        <taxon>Dikarya</taxon>
        <taxon>Basidiomycota</taxon>
        <taxon>Pucciniomycotina</taxon>
        <taxon>Pucciniomycetes</taxon>
        <taxon>Pucciniales</taxon>
        <taxon>Sphaerophragmiaceae</taxon>
        <taxon>Austropuccinia</taxon>
    </lineage>
</organism>
<comment type="caution">
    <text evidence="1">The sequence shown here is derived from an EMBL/GenBank/DDBJ whole genome shotgun (WGS) entry which is preliminary data.</text>
</comment>
<sequence>MAHLWWHTIVRLSRISTRHTQILTPVQDPNSSHEKLSTVNTYARAAFRQCQQFLTPVKDPDASHAKPLHLYRFPTIQIIPYTGEASQQL</sequence>